<organism evidence="2">
    <name type="scientific">virus sp. ctuWX8</name>
    <dbReference type="NCBI Taxonomy" id="2826816"/>
    <lineage>
        <taxon>Viruses</taxon>
    </lineage>
</organism>
<proteinExistence type="predicted"/>
<evidence type="ECO:0000313" key="2">
    <source>
        <dbReference type="EMBL" id="DAE27220.1"/>
    </source>
</evidence>
<dbReference type="EMBL" id="BK015831">
    <property type="protein sequence ID" value="DAE27220.1"/>
    <property type="molecule type" value="Genomic_DNA"/>
</dbReference>
<protein>
    <submittedName>
        <fullName evidence="2">Uncharacterized protein</fullName>
    </submittedName>
</protein>
<reference evidence="2" key="1">
    <citation type="journal article" date="2021" name="Proc. Natl. Acad. Sci. U.S.A.">
        <title>A Catalog of Tens of Thousands of Viruses from Human Metagenomes Reveals Hidden Associations with Chronic Diseases.</title>
        <authorList>
            <person name="Tisza M.J."/>
            <person name="Buck C.B."/>
        </authorList>
    </citation>
    <scope>NUCLEOTIDE SEQUENCE</scope>
    <source>
        <strain evidence="2">CtuWX8</strain>
    </source>
</reference>
<keyword evidence="1" id="KW-0812">Transmembrane</keyword>
<name>A0A8S5R8B2_9VIRU</name>
<evidence type="ECO:0000256" key="1">
    <source>
        <dbReference type="SAM" id="Phobius"/>
    </source>
</evidence>
<accession>A0A8S5R8B2</accession>
<sequence>MSSFVGSLLFLFSPPFPAQAVVASTIAKALIMLLISFINLFGLFVSMLQR</sequence>
<keyword evidence="1" id="KW-0472">Membrane</keyword>
<keyword evidence="1" id="KW-1133">Transmembrane helix</keyword>
<feature type="transmembrane region" description="Helical" evidence="1">
    <location>
        <begin position="30"/>
        <end position="48"/>
    </location>
</feature>